<sequence>MSQSSKVWFITGCSSGFGAALTHEILSRGDKVIATARNASKLSDLKLAGANILELDVTAPLDKIKSVAKQAHEIHGHIDYLINNAGYSLQGTFEELTPEETQGQFDTNVFGLINVTRAILPYFRAQRSGAIANLSSIGAWRAAPGMGMYMTSKWAVSGISETMRDELADFGIKVCCVEPGYFRSNFLNPGNRKTDESRIKEYDGTAARKMAEMMDAYDNHQPGDIKKGAKVMVDVLSGDNVPLRLPLGSDCYAMMKEKCEETLKLLEEWKDVITSTDHDDTKQ</sequence>
<evidence type="ECO:0000313" key="5">
    <source>
        <dbReference type="Proteomes" id="UP001316803"/>
    </source>
</evidence>
<dbReference type="PANTHER" id="PTHR43976">
    <property type="entry name" value="SHORT CHAIN DEHYDROGENASE"/>
    <property type="match status" value="1"/>
</dbReference>
<dbReference type="InterPro" id="IPR036291">
    <property type="entry name" value="NAD(P)-bd_dom_sf"/>
</dbReference>
<gene>
    <name evidence="4" type="ORF">OHC33_003382</name>
</gene>
<dbReference type="Gene3D" id="3.40.50.720">
    <property type="entry name" value="NAD(P)-binding Rossmann-like Domain"/>
    <property type="match status" value="1"/>
</dbReference>
<dbReference type="GO" id="GO:0016491">
    <property type="term" value="F:oxidoreductase activity"/>
    <property type="evidence" value="ECO:0007669"/>
    <property type="project" value="UniProtKB-KW"/>
</dbReference>
<dbReference type="InterPro" id="IPR002347">
    <property type="entry name" value="SDR_fam"/>
</dbReference>
<proteinExistence type="inferred from homology"/>
<evidence type="ECO:0000313" key="4">
    <source>
        <dbReference type="EMBL" id="KAK5955741.1"/>
    </source>
</evidence>
<keyword evidence="5" id="KW-1185">Reference proteome</keyword>
<evidence type="ECO:0000256" key="2">
    <source>
        <dbReference type="ARBA" id="ARBA00023002"/>
    </source>
</evidence>
<dbReference type="CDD" id="cd05374">
    <property type="entry name" value="17beta-HSD-like_SDR_c"/>
    <property type="match status" value="1"/>
</dbReference>
<comment type="caution">
    <text evidence="4">The sequence shown here is derived from an EMBL/GenBank/DDBJ whole genome shotgun (WGS) entry which is preliminary data.</text>
</comment>
<dbReference type="Proteomes" id="UP001316803">
    <property type="component" value="Unassembled WGS sequence"/>
</dbReference>
<comment type="similarity">
    <text evidence="1 3">Belongs to the short-chain dehydrogenases/reductases (SDR) family.</text>
</comment>
<dbReference type="AlphaFoldDB" id="A0AAN8EXD8"/>
<reference evidence="4 5" key="1">
    <citation type="submission" date="2022-12" db="EMBL/GenBank/DDBJ databases">
        <title>Genomic features and morphological characterization of a novel Knufia sp. strain isolated from spacecraft assembly facility.</title>
        <authorList>
            <person name="Teixeira M."/>
            <person name="Chander A.M."/>
            <person name="Stajich J.E."/>
            <person name="Venkateswaran K."/>
        </authorList>
    </citation>
    <scope>NUCLEOTIDE SEQUENCE [LARGE SCALE GENOMIC DNA]</scope>
    <source>
        <strain evidence="4 5">FJI-L2-BK-P2</strain>
    </source>
</reference>
<dbReference type="PRINTS" id="PR00081">
    <property type="entry name" value="GDHRDH"/>
</dbReference>
<dbReference type="EMBL" id="JAKLMC020000006">
    <property type="protein sequence ID" value="KAK5955741.1"/>
    <property type="molecule type" value="Genomic_DNA"/>
</dbReference>
<dbReference type="PANTHER" id="PTHR43976:SF16">
    <property type="entry name" value="SHORT-CHAIN DEHYDROGENASE_REDUCTASE FAMILY PROTEIN"/>
    <property type="match status" value="1"/>
</dbReference>
<evidence type="ECO:0000256" key="3">
    <source>
        <dbReference type="RuleBase" id="RU000363"/>
    </source>
</evidence>
<dbReference type="SUPFAM" id="SSF51735">
    <property type="entry name" value="NAD(P)-binding Rossmann-fold domains"/>
    <property type="match status" value="1"/>
</dbReference>
<name>A0AAN8EXD8_9EURO</name>
<dbReference type="InterPro" id="IPR051911">
    <property type="entry name" value="SDR_oxidoreductase"/>
</dbReference>
<dbReference type="PRINTS" id="PR00080">
    <property type="entry name" value="SDRFAMILY"/>
</dbReference>
<evidence type="ECO:0000256" key="1">
    <source>
        <dbReference type="ARBA" id="ARBA00006484"/>
    </source>
</evidence>
<dbReference type="Pfam" id="PF00106">
    <property type="entry name" value="adh_short"/>
    <property type="match status" value="1"/>
</dbReference>
<accession>A0AAN8EXD8</accession>
<keyword evidence="2" id="KW-0560">Oxidoreductase</keyword>
<protein>
    <submittedName>
        <fullName evidence="4">Uncharacterized protein</fullName>
    </submittedName>
</protein>
<organism evidence="4 5">
    <name type="scientific">Knufia fluminis</name>
    <dbReference type="NCBI Taxonomy" id="191047"/>
    <lineage>
        <taxon>Eukaryota</taxon>
        <taxon>Fungi</taxon>
        <taxon>Dikarya</taxon>
        <taxon>Ascomycota</taxon>
        <taxon>Pezizomycotina</taxon>
        <taxon>Eurotiomycetes</taxon>
        <taxon>Chaetothyriomycetidae</taxon>
        <taxon>Chaetothyriales</taxon>
        <taxon>Trichomeriaceae</taxon>
        <taxon>Knufia</taxon>
    </lineage>
</organism>